<feature type="region of interest" description="Disordered" evidence="1">
    <location>
        <begin position="1"/>
        <end position="42"/>
    </location>
</feature>
<feature type="region of interest" description="Disordered" evidence="1">
    <location>
        <begin position="224"/>
        <end position="335"/>
    </location>
</feature>
<dbReference type="PANTHER" id="PTHR28089:SF1">
    <property type="entry name" value="PROTEIN ZDS1-RELATED"/>
    <property type="match status" value="1"/>
</dbReference>
<dbReference type="SMART" id="SM01327">
    <property type="entry name" value="Zds_C"/>
    <property type="match status" value="1"/>
</dbReference>
<proteinExistence type="predicted"/>
<dbReference type="GO" id="GO:0010971">
    <property type="term" value="P:positive regulation of G2/M transition of mitotic cell cycle"/>
    <property type="evidence" value="ECO:0007669"/>
    <property type="project" value="TreeGrafter"/>
</dbReference>
<dbReference type="PANTHER" id="PTHR28089">
    <property type="entry name" value="PROTEIN ZDS1-RELATED"/>
    <property type="match status" value="1"/>
</dbReference>
<dbReference type="OrthoDB" id="5589766at2759"/>
<feature type="region of interest" description="Disordered" evidence="1">
    <location>
        <begin position="145"/>
        <end position="184"/>
    </location>
</feature>
<name>A0A077WJ94_9FUNG</name>
<dbReference type="AlphaFoldDB" id="A0A077WJ94"/>
<organism evidence="3">
    <name type="scientific">Lichtheimia ramosa</name>
    <dbReference type="NCBI Taxonomy" id="688394"/>
    <lineage>
        <taxon>Eukaryota</taxon>
        <taxon>Fungi</taxon>
        <taxon>Fungi incertae sedis</taxon>
        <taxon>Mucoromycota</taxon>
        <taxon>Mucoromycotina</taxon>
        <taxon>Mucoromycetes</taxon>
        <taxon>Mucorales</taxon>
        <taxon>Lichtheimiaceae</taxon>
        <taxon>Lichtheimia</taxon>
    </lineage>
</organism>
<feature type="compositionally biased region" description="Polar residues" evidence="1">
    <location>
        <begin position="260"/>
        <end position="273"/>
    </location>
</feature>
<gene>
    <name evidence="3" type="ORF">LRAMOSA09636</name>
</gene>
<dbReference type="EMBL" id="LK023323">
    <property type="protein sequence ID" value="CDS07113.1"/>
    <property type="molecule type" value="Genomic_DNA"/>
</dbReference>
<dbReference type="Pfam" id="PF08632">
    <property type="entry name" value="Zds_C"/>
    <property type="match status" value="1"/>
</dbReference>
<dbReference type="InterPro" id="IPR040206">
    <property type="entry name" value="Zds1/2"/>
</dbReference>
<accession>A0A077WJ94</accession>
<feature type="compositionally biased region" description="Basic residues" evidence="1">
    <location>
        <begin position="314"/>
        <end position="324"/>
    </location>
</feature>
<feature type="domain" description="Protein Zds1 C-terminal" evidence="2">
    <location>
        <begin position="334"/>
        <end position="386"/>
    </location>
</feature>
<evidence type="ECO:0000256" key="1">
    <source>
        <dbReference type="SAM" id="MobiDB-lite"/>
    </source>
</evidence>
<dbReference type="InterPro" id="IPR013941">
    <property type="entry name" value="ZDS1_C"/>
</dbReference>
<feature type="compositionally biased region" description="Pro residues" evidence="1">
    <location>
        <begin position="237"/>
        <end position="247"/>
    </location>
</feature>
<feature type="compositionally biased region" description="Basic residues" evidence="1">
    <location>
        <begin position="21"/>
        <end position="37"/>
    </location>
</feature>
<reference evidence="3" key="1">
    <citation type="journal article" date="2014" name="Genome Announc.">
        <title>De novo whole-genome sequence and genome annotation of Lichtheimia ramosa.</title>
        <authorList>
            <person name="Linde J."/>
            <person name="Schwartze V."/>
            <person name="Binder U."/>
            <person name="Lass-Florl C."/>
            <person name="Voigt K."/>
            <person name="Horn F."/>
        </authorList>
    </citation>
    <scope>NUCLEOTIDE SEQUENCE</scope>
    <source>
        <strain evidence="3">JMRC FSU:6197</strain>
    </source>
</reference>
<feature type="compositionally biased region" description="Low complexity" evidence="1">
    <location>
        <begin position="148"/>
        <end position="157"/>
    </location>
</feature>
<dbReference type="GO" id="GO:0005737">
    <property type="term" value="C:cytoplasm"/>
    <property type="evidence" value="ECO:0007669"/>
    <property type="project" value="TreeGrafter"/>
</dbReference>
<evidence type="ECO:0000313" key="3">
    <source>
        <dbReference type="EMBL" id="CDS07113.1"/>
    </source>
</evidence>
<feature type="compositionally biased region" description="Basic and acidic residues" evidence="1">
    <location>
        <begin position="169"/>
        <end position="178"/>
    </location>
</feature>
<protein>
    <recommendedName>
        <fullName evidence="2">Protein Zds1 C-terminal domain-containing protein</fullName>
    </recommendedName>
</protein>
<evidence type="ECO:0000259" key="2">
    <source>
        <dbReference type="SMART" id="SM01327"/>
    </source>
</evidence>
<dbReference type="GO" id="GO:0030010">
    <property type="term" value="P:establishment of cell polarity"/>
    <property type="evidence" value="ECO:0007669"/>
    <property type="project" value="TreeGrafter"/>
</dbReference>
<sequence>MTRHCQYPLQPDIQEKENKAKVKRNKKQQQQQHRRAKSTPNNMANYIKQHEIPPDPHTFGTTAPHLIWVPAHRHPQIAPSEFAAWIESYAAQEGDSSPSCLCRQKSKLSTYYTSDQVQDDNTYIFDRYSTSEDLSPILVPRESRSLSRRSALSSRGRNAIRRKSLTTIEENHSKEQHQEPMPVGGIKLYDRPVNMSEWVDLGDAAINNSTMLSRVQDVEAQVWTQPTKRSHLVESNLPPPPPPPPHQQVPATDEKKKSLRQSLTLGRQKSNKWMSGLFKKNENNNDNGSSNNNKKSGLGSLITRSLSLKSSNSSKRKKQHHHRPSASLPPPPPIPMTIKQGRERLPLHIERAIYHLSHVKLTNPKRPLHHQVMISNFMFWYLSLQQQQQQRQYIPPPLPPPHHYQSVIQHGSLKIESY</sequence>
<feature type="compositionally biased region" description="Low complexity" evidence="1">
    <location>
        <begin position="284"/>
        <end position="313"/>
    </location>
</feature>